<gene>
    <name evidence="1" type="ORF">NP493_723g02006</name>
</gene>
<dbReference type="PANTHER" id="PTHR45713">
    <property type="entry name" value="FTP DOMAIN-CONTAINING PROTEIN"/>
    <property type="match status" value="1"/>
</dbReference>
<comment type="caution">
    <text evidence="1">The sequence shown here is derived from an EMBL/GenBank/DDBJ whole genome shotgun (WGS) entry which is preliminary data.</text>
</comment>
<sequence>MSAYDRSFTVRRCLGRRHGDMAKFFLVVLFLTIVAHQRVLGAHCRFARTSANQGSCVFPCRCTDACNTTTGDCLNDGRCEDGHPSGYRWTGPGCQTGNIAYQKNASQVIGSDYAKRWPAERAVDGNPDPDMTHGYCAHPETDWYHKAWWTVDLGDTYTISKVTIYNRGDYSEYE</sequence>
<dbReference type="PANTHER" id="PTHR45713:SF6">
    <property type="entry name" value="F5_8 TYPE C DOMAIN-CONTAINING PROTEIN"/>
    <property type="match status" value="1"/>
</dbReference>
<dbReference type="SUPFAM" id="SSF49785">
    <property type="entry name" value="Galactose-binding domain-like"/>
    <property type="match status" value="1"/>
</dbReference>
<evidence type="ECO:0000313" key="2">
    <source>
        <dbReference type="Proteomes" id="UP001209878"/>
    </source>
</evidence>
<accession>A0AAD9KQC2</accession>
<dbReference type="Pfam" id="PF22633">
    <property type="entry name" value="F5_F8_type_C_2"/>
    <property type="match status" value="1"/>
</dbReference>
<dbReference type="AlphaFoldDB" id="A0AAD9KQC2"/>
<dbReference type="InterPro" id="IPR051941">
    <property type="entry name" value="BG_Antigen-Binding_Lectin"/>
</dbReference>
<evidence type="ECO:0008006" key="3">
    <source>
        <dbReference type="Google" id="ProtNLM"/>
    </source>
</evidence>
<dbReference type="InterPro" id="IPR008979">
    <property type="entry name" value="Galactose-bd-like_sf"/>
</dbReference>
<protein>
    <recommendedName>
        <fullName evidence="3">Fucolectin tachylectin-4 pentraxin-1 domain-containing protein</fullName>
    </recommendedName>
</protein>
<proteinExistence type="predicted"/>
<reference evidence="1" key="1">
    <citation type="journal article" date="2023" name="Mol. Biol. Evol.">
        <title>Third-Generation Sequencing Reveals the Adaptive Role of the Epigenome in Three Deep-Sea Polychaetes.</title>
        <authorList>
            <person name="Perez M."/>
            <person name="Aroh O."/>
            <person name="Sun Y."/>
            <person name="Lan Y."/>
            <person name="Juniper S.K."/>
            <person name="Young C.R."/>
            <person name="Angers B."/>
            <person name="Qian P.Y."/>
        </authorList>
    </citation>
    <scope>NUCLEOTIDE SEQUENCE</scope>
    <source>
        <strain evidence="1">R07B-5</strain>
    </source>
</reference>
<evidence type="ECO:0000313" key="1">
    <source>
        <dbReference type="EMBL" id="KAK2175551.1"/>
    </source>
</evidence>
<dbReference type="Proteomes" id="UP001209878">
    <property type="component" value="Unassembled WGS sequence"/>
</dbReference>
<name>A0AAD9KQC2_RIDPI</name>
<dbReference type="Gene3D" id="2.60.120.260">
    <property type="entry name" value="Galactose-binding domain-like"/>
    <property type="match status" value="1"/>
</dbReference>
<keyword evidence="2" id="KW-1185">Reference proteome</keyword>
<organism evidence="1 2">
    <name type="scientific">Ridgeia piscesae</name>
    <name type="common">Tubeworm</name>
    <dbReference type="NCBI Taxonomy" id="27915"/>
    <lineage>
        <taxon>Eukaryota</taxon>
        <taxon>Metazoa</taxon>
        <taxon>Spiralia</taxon>
        <taxon>Lophotrochozoa</taxon>
        <taxon>Annelida</taxon>
        <taxon>Polychaeta</taxon>
        <taxon>Sedentaria</taxon>
        <taxon>Canalipalpata</taxon>
        <taxon>Sabellida</taxon>
        <taxon>Siboglinidae</taxon>
        <taxon>Ridgeia</taxon>
    </lineage>
</organism>
<dbReference type="EMBL" id="JAODUO010000724">
    <property type="protein sequence ID" value="KAK2175551.1"/>
    <property type="molecule type" value="Genomic_DNA"/>
</dbReference>